<evidence type="ECO:0000256" key="2">
    <source>
        <dbReference type="ARBA" id="ARBA00022771"/>
    </source>
</evidence>
<feature type="compositionally biased region" description="Low complexity" evidence="5">
    <location>
        <begin position="343"/>
        <end position="376"/>
    </location>
</feature>
<dbReference type="PANTHER" id="PTHR47361">
    <property type="entry name" value="RING/U-BOX SUPERFAMILY PROTEIN"/>
    <property type="match status" value="1"/>
</dbReference>
<feature type="region of interest" description="Disordered" evidence="5">
    <location>
        <begin position="16"/>
        <end position="50"/>
    </location>
</feature>
<evidence type="ECO:0000313" key="8">
    <source>
        <dbReference type="Proteomes" id="UP001438707"/>
    </source>
</evidence>
<evidence type="ECO:0000256" key="1">
    <source>
        <dbReference type="ARBA" id="ARBA00022723"/>
    </source>
</evidence>
<name>A0AAW1RS18_9CHLO</name>
<gene>
    <name evidence="7" type="ORF">WJX74_000881</name>
</gene>
<dbReference type="InterPro" id="IPR017907">
    <property type="entry name" value="Znf_RING_CS"/>
</dbReference>
<evidence type="ECO:0000256" key="3">
    <source>
        <dbReference type="ARBA" id="ARBA00022833"/>
    </source>
</evidence>
<dbReference type="PROSITE" id="PS00518">
    <property type="entry name" value="ZF_RING_1"/>
    <property type="match status" value="1"/>
</dbReference>
<protein>
    <recommendedName>
        <fullName evidence="6">RING-type domain-containing protein</fullName>
    </recommendedName>
</protein>
<dbReference type="GO" id="GO:0008270">
    <property type="term" value="F:zinc ion binding"/>
    <property type="evidence" value="ECO:0007669"/>
    <property type="project" value="UniProtKB-KW"/>
</dbReference>
<feature type="domain" description="RING-type" evidence="6">
    <location>
        <begin position="79"/>
        <end position="122"/>
    </location>
</feature>
<feature type="compositionally biased region" description="Low complexity" evidence="5">
    <location>
        <begin position="16"/>
        <end position="29"/>
    </location>
</feature>
<feature type="compositionally biased region" description="Low complexity" evidence="5">
    <location>
        <begin position="39"/>
        <end position="48"/>
    </location>
</feature>
<keyword evidence="8" id="KW-1185">Reference proteome</keyword>
<evidence type="ECO:0000256" key="4">
    <source>
        <dbReference type="PROSITE-ProRule" id="PRU00175"/>
    </source>
</evidence>
<keyword evidence="3" id="KW-0862">Zinc</keyword>
<dbReference type="PANTHER" id="PTHR47361:SF4">
    <property type="entry name" value="RING_U-BOX SUPERFAMILY PROTEIN"/>
    <property type="match status" value="1"/>
</dbReference>
<feature type="region of interest" description="Disordered" evidence="5">
    <location>
        <begin position="232"/>
        <end position="391"/>
    </location>
</feature>
<dbReference type="Pfam" id="PF13639">
    <property type="entry name" value="zf-RING_2"/>
    <property type="match status" value="1"/>
</dbReference>
<feature type="compositionally biased region" description="Pro residues" evidence="5">
    <location>
        <begin position="290"/>
        <end position="300"/>
    </location>
</feature>
<dbReference type="Proteomes" id="UP001438707">
    <property type="component" value="Unassembled WGS sequence"/>
</dbReference>
<evidence type="ECO:0000256" key="5">
    <source>
        <dbReference type="SAM" id="MobiDB-lite"/>
    </source>
</evidence>
<evidence type="ECO:0000313" key="7">
    <source>
        <dbReference type="EMBL" id="KAK9836455.1"/>
    </source>
</evidence>
<keyword evidence="1" id="KW-0479">Metal-binding</keyword>
<feature type="compositionally biased region" description="Basic residues" evidence="5">
    <location>
        <begin position="379"/>
        <end position="389"/>
    </location>
</feature>
<dbReference type="Gene3D" id="3.30.40.10">
    <property type="entry name" value="Zinc/RING finger domain, C3HC4 (zinc finger)"/>
    <property type="match status" value="1"/>
</dbReference>
<feature type="compositionally biased region" description="Low complexity" evidence="5">
    <location>
        <begin position="256"/>
        <end position="284"/>
    </location>
</feature>
<dbReference type="EMBL" id="JALJOS010000007">
    <property type="protein sequence ID" value="KAK9836455.1"/>
    <property type="molecule type" value="Genomic_DNA"/>
</dbReference>
<dbReference type="SMART" id="SM00184">
    <property type="entry name" value="RING"/>
    <property type="match status" value="1"/>
</dbReference>
<dbReference type="InterPro" id="IPR001841">
    <property type="entry name" value="Znf_RING"/>
</dbReference>
<dbReference type="InterPro" id="IPR013083">
    <property type="entry name" value="Znf_RING/FYVE/PHD"/>
</dbReference>
<keyword evidence="2 4" id="KW-0863">Zinc-finger</keyword>
<reference evidence="7 8" key="1">
    <citation type="journal article" date="2024" name="Nat. Commun.">
        <title>Phylogenomics reveals the evolutionary origins of lichenization in chlorophyte algae.</title>
        <authorList>
            <person name="Puginier C."/>
            <person name="Libourel C."/>
            <person name="Otte J."/>
            <person name="Skaloud P."/>
            <person name="Haon M."/>
            <person name="Grisel S."/>
            <person name="Petersen M."/>
            <person name="Berrin J.G."/>
            <person name="Delaux P.M."/>
            <person name="Dal Grande F."/>
            <person name="Keller J."/>
        </authorList>
    </citation>
    <scope>NUCLEOTIDE SEQUENCE [LARGE SCALE GENOMIC DNA]</scope>
    <source>
        <strain evidence="7 8">SAG 2145</strain>
    </source>
</reference>
<proteinExistence type="predicted"/>
<dbReference type="SUPFAM" id="SSF57850">
    <property type="entry name" value="RING/U-box"/>
    <property type="match status" value="1"/>
</dbReference>
<comment type="caution">
    <text evidence="7">The sequence shown here is derived from an EMBL/GenBank/DDBJ whole genome shotgun (WGS) entry which is preliminary data.</text>
</comment>
<feature type="compositionally biased region" description="Polar residues" evidence="5">
    <location>
        <begin position="314"/>
        <end position="332"/>
    </location>
</feature>
<dbReference type="PROSITE" id="PS50089">
    <property type="entry name" value="ZF_RING_2"/>
    <property type="match status" value="1"/>
</dbReference>
<evidence type="ECO:0000259" key="6">
    <source>
        <dbReference type="PROSITE" id="PS50089"/>
    </source>
</evidence>
<dbReference type="AlphaFoldDB" id="A0AAW1RS18"/>
<organism evidence="7 8">
    <name type="scientific">Apatococcus lobatus</name>
    <dbReference type="NCBI Taxonomy" id="904363"/>
    <lineage>
        <taxon>Eukaryota</taxon>
        <taxon>Viridiplantae</taxon>
        <taxon>Chlorophyta</taxon>
        <taxon>core chlorophytes</taxon>
        <taxon>Trebouxiophyceae</taxon>
        <taxon>Chlorellales</taxon>
        <taxon>Chlorellaceae</taxon>
        <taxon>Apatococcus</taxon>
    </lineage>
</organism>
<sequence length="404" mass="42866">MSGSCSPGCTRQATGAEAANAAAEPNASAQLSQREDFAMEQQEATAEAELARAKGKGKLLEIQEEPPEPPAVEIDDLTCAICLEQMKLADTAIIKGCEHSYCATCILSWKVVKEQAGCPQCKAPFSTLFTYRSLDGTLHDFPQEESVCLLARAQWFAAHLKEAEKGKQAMAEVLGQQPSSETRRGGGDWNDYSRYFEEYDEDEEVENYYFSAAAGRARIVLGNRRWGENGYVSAGRQHARPRVNQSTSKGKGKGSSGKAKVAAASPSTPNQPTPSQSTPSTGPQRANPPMSRPVPIPRISPQPSSNMPVREPHNNSPATNGDCSGASPSTPAGQHMKKGRKWQQQQAAARTADAAAGSADAAFGSSPGSDCGGSDSKGAHGRRARRNAKKAAADARALAMIPGM</sequence>
<accession>A0AAW1RS18</accession>